<organism evidence="2">
    <name type="scientific">Mycolicibacterium brisbanense</name>
    <dbReference type="NCBI Taxonomy" id="146020"/>
    <lineage>
        <taxon>Bacteria</taxon>
        <taxon>Bacillati</taxon>
        <taxon>Actinomycetota</taxon>
        <taxon>Actinomycetes</taxon>
        <taxon>Mycobacteriales</taxon>
        <taxon>Mycobacteriaceae</taxon>
        <taxon>Mycolicibacterium</taxon>
    </lineage>
</organism>
<dbReference type="InterPro" id="IPR012340">
    <property type="entry name" value="NA-bd_OB-fold"/>
</dbReference>
<dbReference type="SUPFAM" id="SSF50249">
    <property type="entry name" value="Nucleic acid-binding proteins"/>
    <property type="match status" value="1"/>
</dbReference>
<protein>
    <recommendedName>
        <fullName evidence="1">ChsH2 C-terminal OB-fold domain-containing protein</fullName>
    </recommendedName>
</protein>
<dbReference type="PANTHER" id="PTHR34075:SF5">
    <property type="entry name" value="BLR3430 PROTEIN"/>
    <property type="match status" value="1"/>
</dbReference>
<dbReference type="AlphaFoldDB" id="B8R4J0"/>
<evidence type="ECO:0000313" key="2">
    <source>
        <dbReference type="EMBL" id="ACL11820.1"/>
    </source>
</evidence>
<accession>B8R4J0</accession>
<name>B8R4J0_9MYCO</name>
<feature type="domain" description="ChsH2 C-terminal OB-fold" evidence="1">
    <location>
        <begin position="58"/>
        <end position="115"/>
    </location>
</feature>
<dbReference type="PANTHER" id="PTHR34075">
    <property type="entry name" value="BLR3430 PROTEIN"/>
    <property type="match status" value="1"/>
</dbReference>
<dbReference type="InterPro" id="IPR002878">
    <property type="entry name" value="ChsH2_C"/>
</dbReference>
<sequence length="134" mass="14078">MNATSPPVHAGVILSTNHIQFDPELSLRGGGCADCGAAAFPCPELCPNCLIPMAPRLLGRRGVLYTYSAIHSGPAGRNTPYTVGYVDLPDGARVFAHIDGPAAALEPDMAVQIRVVPQNDSVCITWTPEGDHDA</sequence>
<proteinExistence type="predicted"/>
<reference evidence="2" key="1">
    <citation type="journal article" date="2009" name="Biochem. J.">
        <title>Characterization of the phenylurea hydrolases A and B: founding members of a novel amidohydrolase subgroup.</title>
        <authorList>
            <person name="Khurana J.L."/>
            <person name="Jackson C.J."/>
            <person name="Scott C."/>
            <person name="Pandey G."/>
            <person name="Horne I."/>
            <person name="Russell R.J."/>
            <person name="Herlt A."/>
            <person name="Easton C.J."/>
            <person name="Oakeshott J.G."/>
        </authorList>
    </citation>
    <scope>NUCLEOTIDE SEQUENCE</scope>
    <source>
        <strain evidence="2">JK1</strain>
    </source>
</reference>
<evidence type="ECO:0000259" key="1">
    <source>
        <dbReference type="Pfam" id="PF01796"/>
    </source>
</evidence>
<dbReference type="Pfam" id="PF01796">
    <property type="entry name" value="OB_ChsH2_C"/>
    <property type="match status" value="1"/>
</dbReference>
<dbReference type="InterPro" id="IPR052513">
    <property type="entry name" value="Thioester_dehydratase-like"/>
</dbReference>
<dbReference type="EMBL" id="EU851876">
    <property type="protein sequence ID" value="ACL11820.1"/>
    <property type="molecule type" value="Genomic_DNA"/>
</dbReference>